<keyword evidence="1" id="KW-1133">Transmembrane helix</keyword>
<evidence type="ECO:0000313" key="3">
    <source>
        <dbReference type="Proteomes" id="UP000549066"/>
    </source>
</evidence>
<feature type="transmembrane region" description="Helical" evidence="1">
    <location>
        <begin position="257"/>
        <end position="275"/>
    </location>
</feature>
<proteinExistence type="predicted"/>
<dbReference type="Proteomes" id="UP000549066">
    <property type="component" value="Unassembled WGS sequence"/>
</dbReference>
<comment type="caution">
    <text evidence="2">The sequence shown here is derived from an EMBL/GenBank/DDBJ whole genome shotgun (WGS) entry which is preliminary data.</text>
</comment>
<feature type="transmembrane region" description="Helical" evidence="1">
    <location>
        <begin position="112"/>
        <end position="134"/>
    </location>
</feature>
<feature type="transmembrane region" description="Helical" evidence="1">
    <location>
        <begin position="339"/>
        <end position="357"/>
    </location>
</feature>
<name>A0A852WVK2_9MICO</name>
<gene>
    <name evidence="2" type="ORF">BJY17_003109</name>
</gene>
<organism evidence="2 3">
    <name type="scientific">Agromyces hippuratus</name>
    <dbReference type="NCBI Taxonomy" id="286438"/>
    <lineage>
        <taxon>Bacteria</taxon>
        <taxon>Bacillati</taxon>
        <taxon>Actinomycetota</taxon>
        <taxon>Actinomycetes</taxon>
        <taxon>Micrococcales</taxon>
        <taxon>Microbacteriaceae</taxon>
        <taxon>Agromyces</taxon>
    </lineage>
</organism>
<reference evidence="2 3" key="1">
    <citation type="submission" date="2020-07" db="EMBL/GenBank/DDBJ databases">
        <title>Sequencing the genomes of 1000 actinobacteria strains.</title>
        <authorList>
            <person name="Klenk H.-P."/>
        </authorList>
    </citation>
    <scope>NUCLEOTIDE SEQUENCE [LARGE SCALE GENOMIC DNA]</scope>
    <source>
        <strain evidence="2 3">DSM 8598</strain>
    </source>
</reference>
<dbReference type="AlphaFoldDB" id="A0A852WVK2"/>
<accession>A0A852WVK2</accession>
<feature type="transmembrane region" description="Helical" evidence="1">
    <location>
        <begin position="146"/>
        <end position="167"/>
    </location>
</feature>
<feature type="transmembrane region" description="Helical" evidence="1">
    <location>
        <begin position="72"/>
        <end position="91"/>
    </location>
</feature>
<dbReference type="EMBL" id="JACCFI010000001">
    <property type="protein sequence ID" value="NYG22362.1"/>
    <property type="molecule type" value="Genomic_DNA"/>
</dbReference>
<feature type="transmembrane region" description="Helical" evidence="1">
    <location>
        <begin position="39"/>
        <end position="60"/>
    </location>
</feature>
<protein>
    <submittedName>
        <fullName evidence="2">Putative membrane protein</fullName>
    </submittedName>
</protein>
<feature type="transmembrane region" description="Helical" evidence="1">
    <location>
        <begin position="287"/>
        <end position="306"/>
    </location>
</feature>
<feature type="transmembrane region" description="Helical" evidence="1">
    <location>
        <begin position="179"/>
        <end position="197"/>
    </location>
</feature>
<feature type="transmembrane region" description="Helical" evidence="1">
    <location>
        <begin position="313"/>
        <end position="333"/>
    </location>
</feature>
<sequence length="370" mass="39427">MSNDQILYPAGTDVHGGPVLAATAPRTARRLRGMDDESFALTVGAVVFAVTAVVAGFVFWGRELPIDGRGSLGDFTAIASAIAASIAFAVARSVPRHRNRPPVPSARRERYHWFDLVALSLAHGAVALLGWIGIATVMEHSFIGATVYASPAIMIASAATALSAYLAVLSGVNLSPRQLSLVLAVFLVVGMTTAMLSSTDPLWWQMNLSALGITHDISSLTFNLTLIVSGVIITTIARLGTATLPSYTTAQRRRRTAVRVLFVLLGVLLACVGIFPVDRFFLLHNTVATGMTVAFAALVIGLPWLVPSMPKAFVVLGFVYVGVVIVLAVLFAAGVYNLTAVELVSSLLIFSWIILFLRNVQTNAQLEESH</sequence>
<dbReference type="RefSeq" id="WP_179552183.1">
    <property type="nucleotide sequence ID" value="NZ_JACCFI010000001.1"/>
</dbReference>
<keyword evidence="1" id="KW-0812">Transmembrane</keyword>
<keyword evidence="3" id="KW-1185">Reference proteome</keyword>
<evidence type="ECO:0000256" key="1">
    <source>
        <dbReference type="SAM" id="Phobius"/>
    </source>
</evidence>
<feature type="transmembrane region" description="Helical" evidence="1">
    <location>
        <begin position="217"/>
        <end position="237"/>
    </location>
</feature>
<keyword evidence="1" id="KW-0472">Membrane</keyword>
<evidence type="ECO:0000313" key="2">
    <source>
        <dbReference type="EMBL" id="NYG22362.1"/>
    </source>
</evidence>